<accession>A0A2P1P7X7</accession>
<reference evidence="3 4" key="1">
    <citation type="submission" date="2018-03" db="EMBL/GenBank/DDBJ databases">
        <title>A gene transfer event suggests a long-term partnership between eustigmatophyte algae and a novel lineage of endosymbiotic bacteria.</title>
        <authorList>
            <person name="Yurchenko T."/>
            <person name="Sevcikova T."/>
            <person name="Pribyl P."/>
            <person name="El Karkouri K."/>
            <person name="Klimes V."/>
            <person name="Amaral R."/>
            <person name="Zbrankova V."/>
            <person name="Kim E."/>
            <person name="Raoult D."/>
            <person name="Santos L.M.A."/>
            <person name="Elias M."/>
        </authorList>
    </citation>
    <scope>NUCLEOTIDE SEQUENCE [LARGE SCALE GENOMIC DNA]</scope>
    <source>
        <strain evidence="3">CCALA 838</strain>
    </source>
</reference>
<gene>
    <name evidence="3" type="ORF">phytr_4290</name>
</gene>
<feature type="transmembrane region" description="Helical" evidence="1">
    <location>
        <begin position="110"/>
        <end position="128"/>
    </location>
</feature>
<evidence type="ECO:0000259" key="2">
    <source>
        <dbReference type="SMART" id="SM00014"/>
    </source>
</evidence>
<feature type="transmembrane region" description="Helical" evidence="1">
    <location>
        <begin position="220"/>
        <end position="241"/>
    </location>
</feature>
<evidence type="ECO:0000256" key="1">
    <source>
        <dbReference type="SAM" id="Phobius"/>
    </source>
</evidence>
<dbReference type="PANTHER" id="PTHR14969">
    <property type="entry name" value="SPHINGOSINE-1-PHOSPHATE PHOSPHOHYDROLASE"/>
    <property type="match status" value="1"/>
</dbReference>
<dbReference type="PANTHER" id="PTHR14969:SF13">
    <property type="entry name" value="AT30094P"/>
    <property type="match status" value="1"/>
</dbReference>
<feature type="transmembrane region" description="Helical" evidence="1">
    <location>
        <begin position="189"/>
        <end position="208"/>
    </location>
</feature>
<proteinExistence type="predicted"/>
<feature type="transmembrane region" description="Helical" evidence="1">
    <location>
        <begin position="20"/>
        <end position="40"/>
    </location>
</feature>
<keyword evidence="1" id="KW-0812">Transmembrane</keyword>
<dbReference type="SMART" id="SM00014">
    <property type="entry name" value="acidPPc"/>
    <property type="match status" value="1"/>
</dbReference>
<evidence type="ECO:0000313" key="4">
    <source>
        <dbReference type="Proteomes" id="UP000241762"/>
    </source>
</evidence>
<keyword evidence="1" id="KW-1133">Transmembrane helix</keyword>
<protein>
    <recommendedName>
        <fullName evidence="2">Phosphatidic acid phosphatase type 2/haloperoxidase domain-containing protein</fullName>
    </recommendedName>
</protein>
<feature type="transmembrane region" description="Helical" evidence="1">
    <location>
        <begin position="247"/>
        <end position="271"/>
    </location>
</feature>
<dbReference type="AlphaFoldDB" id="A0A2P1P7X7"/>
<dbReference type="InterPro" id="IPR036938">
    <property type="entry name" value="PAP2/HPO_sf"/>
</dbReference>
<sequence length="291" mass="33227">MIEQLVYGIRSEELTNVFMLFPFLASDYFYITFIALGYWLRPTNKTFTSLGFLIPFSTLLNCLLKNAFRILRPDSAFHLILVKDNIFGFPSGDVQVATVFWIFISFNKPFLRYIGILLITGIGFSRIYLGVHSIWDVLGGTGFGLITLYLWDLYGERRILSKSQHAFWIFFISTAVIYGVISSDLRSPVVVPVALGCLIGFGLSLNWINNEAPKQQYQMNFSYSILALLLTITMLQIIPVMKQSNLTIFLSLVLKYALLVFNIFVLTPVLIQKISHRSIGIRFNNNRADKK</sequence>
<dbReference type="RefSeq" id="WP_234352500.1">
    <property type="nucleotide sequence ID" value="NZ_CP027845.1"/>
</dbReference>
<evidence type="ECO:0000313" key="3">
    <source>
        <dbReference type="EMBL" id="AVP87379.1"/>
    </source>
</evidence>
<keyword evidence="4" id="KW-1185">Reference proteome</keyword>
<dbReference type="Gene3D" id="1.20.144.10">
    <property type="entry name" value="Phosphatidic acid phosphatase type 2/haloperoxidase"/>
    <property type="match status" value="1"/>
</dbReference>
<dbReference type="KEGG" id="ptc:phytr_4290"/>
<organism evidence="3 4">
    <name type="scientific">Candidatus Phycorickettsia trachydisci</name>
    <dbReference type="NCBI Taxonomy" id="2115978"/>
    <lineage>
        <taxon>Bacteria</taxon>
        <taxon>Pseudomonadati</taxon>
        <taxon>Pseudomonadota</taxon>
        <taxon>Alphaproteobacteria</taxon>
        <taxon>Rickettsiales</taxon>
        <taxon>Rickettsiaceae</taxon>
        <taxon>Candidatus Phycorickettsia</taxon>
    </lineage>
</organism>
<feature type="domain" description="Phosphatidic acid phosphatase type 2/haloperoxidase" evidence="2">
    <location>
        <begin position="47"/>
        <end position="152"/>
    </location>
</feature>
<dbReference type="Proteomes" id="UP000241762">
    <property type="component" value="Chromosome"/>
</dbReference>
<dbReference type="Pfam" id="PF01569">
    <property type="entry name" value="PAP2"/>
    <property type="match status" value="1"/>
</dbReference>
<feature type="transmembrane region" description="Helical" evidence="1">
    <location>
        <begin position="134"/>
        <end position="154"/>
    </location>
</feature>
<dbReference type="SUPFAM" id="SSF48317">
    <property type="entry name" value="Acid phosphatase/Vanadium-dependent haloperoxidase"/>
    <property type="match status" value="1"/>
</dbReference>
<feature type="transmembrane region" description="Helical" evidence="1">
    <location>
        <begin position="46"/>
        <end position="64"/>
    </location>
</feature>
<dbReference type="InterPro" id="IPR000326">
    <property type="entry name" value="PAP2/HPO"/>
</dbReference>
<name>A0A2P1P7X7_9RICK</name>
<feature type="transmembrane region" description="Helical" evidence="1">
    <location>
        <begin position="166"/>
        <end position="183"/>
    </location>
</feature>
<keyword evidence="1" id="KW-0472">Membrane</keyword>
<dbReference type="EMBL" id="CP027845">
    <property type="protein sequence ID" value="AVP87379.1"/>
    <property type="molecule type" value="Genomic_DNA"/>
</dbReference>